<evidence type="ECO:0000256" key="2">
    <source>
        <dbReference type="ARBA" id="ARBA00022598"/>
    </source>
</evidence>
<keyword evidence="10" id="KW-0131">Cell cycle</keyword>
<dbReference type="GO" id="GO:0003677">
    <property type="term" value="F:DNA binding"/>
    <property type="evidence" value="ECO:0007669"/>
    <property type="project" value="InterPro"/>
</dbReference>
<dbReference type="AlphaFoldDB" id="A0AA42B3Q5"/>
<evidence type="ECO:0000256" key="11">
    <source>
        <dbReference type="SAM" id="MobiDB-lite"/>
    </source>
</evidence>
<dbReference type="GO" id="GO:0005524">
    <property type="term" value="F:ATP binding"/>
    <property type="evidence" value="ECO:0007669"/>
    <property type="project" value="UniProtKB-KW"/>
</dbReference>
<keyword evidence="3" id="KW-0132">Cell division</keyword>
<dbReference type="GO" id="GO:0006310">
    <property type="term" value="P:DNA recombination"/>
    <property type="evidence" value="ECO:0007669"/>
    <property type="project" value="UniProtKB-KW"/>
</dbReference>
<name>A0AA42B3Q5_PAPNU</name>
<evidence type="ECO:0000256" key="9">
    <source>
        <dbReference type="ARBA" id="ARBA00023204"/>
    </source>
</evidence>
<organism evidence="13 14">
    <name type="scientific">Papaver nudicaule</name>
    <name type="common">Iceland poppy</name>
    <dbReference type="NCBI Taxonomy" id="74823"/>
    <lineage>
        <taxon>Eukaryota</taxon>
        <taxon>Viridiplantae</taxon>
        <taxon>Streptophyta</taxon>
        <taxon>Embryophyta</taxon>
        <taxon>Tracheophyta</taxon>
        <taxon>Spermatophyta</taxon>
        <taxon>Magnoliopsida</taxon>
        <taxon>Ranunculales</taxon>
        <taxon>Papaveraceae</taxon>
        <taxon>Papaveroideae</taxon>
        <taxon>Papaver</taxon>
    </lineage>
</organism>
<evidence type="ECO:0000256" key="4">
    <source>
        <dbReference type="ARBA" id="ARBA00022705"/>
    </source>
</evidence>
<gene>
    <name evidence="13" type="ORF">MKW94_016895</name>
</gene>
<sequence length="325" mass="35893">MLSLFRLNTKKIPKSSSPCKKDRKTHTEDTLNAPHAKKSKTLTVEVDMDEKIALLKKKGLEFKPKSAAFWKPGESIPTVIATTPGDLVSFIYLCAGKIYPAHDGIELGMGDVVIIKSLSEAYGKSVVQLRNELQTVGDLRSSQSTVSEPAPLTAGKVLDAFCTIAKDSGMHSQERKMKNVKALLVAARDCEFANLSAWRLPRFSSYIGAYYGRGKRTGGFGGFLLACTRFSEQMLEELSSSLQTQLIFSNKPYYRFTDATNPDVWFEPTEVWEVKAVDLSISPVYLAAAGVVDAIKGISLRFPRLLRVRKDKKPEDATTSGQVTR</sequence>
<dbReference type="Pfam" id="PF04679">
    <property type="entry name" value="DNA_ligase_A_C"/>
    <property type="match status" value="1"/>
</dbReference>
<proteinExistence type="inferred from homology"/>
<keyword evidence="8" id="KW-0233">DNA recombination</keyword>
<evidence type="ECO:0000256" key="6">
    <source>
        <dbReference type="ARBA" id="ARBA00022763"/>
    </source>
</evidence>
<dbReference type="SUPFAM" id="SSF50249">
    <property type="entry name" value="Nucleic acid-binding proteins"/>
    <property type="match status" value="1"/>
</dbReference>
<dbReference type="Gene3D" id="1.10.3260.10">
    <property type="entry name" value="DNA ligase, ATP-dependent, N-terminal domain"/>
    <property type="match status" value="1"/>
</dbReference>
<evidence type="ECO:0000313" key="13">
    <source>
        <dbReference type="EMBL" id="MCL7050277.1"/>
    </source>
</evidence>
<evidence type="ECO:0000256" key="10">
    <source>
        <dbReference type="ARBA" id="ARBA00023306"/>
    </source>
</evidence>
<keyword evidence="2" id="KW-0436">Ligase</keyword>
<evidence type="ECO:0000256" key="5">
    <source>
        <dbReference type="ARBA" id="ARBA00022741"/>
    </source>
</evidence>
<comment type="similarity">
    <text evidence="1">Belongs to the ATP-dependent DNA ligase family.</text>
</comment>
<keyword evidence="14" id="KW-1185">Reference proteome</keyword>
<dbReference type="GO" id="GO:0051301">
    <property type="term" value="P:cell division"/>
    <property type="evidence" value="ECO:0007669"/>
    <property type="project" value="UniProtKB-KW"/>
</dbReference>
<feature type="domain" description="ATP-dependent DNA ligase family profile" evidence="12">
    <location>
        <begin position="207"/>
        <end position="229"/>
    </location>
</feature>
<protein>
    <recommendedName>
        <fullName evidence="12">ATP-dependent DNA ligase family profile domain-containing protein</fullName>
    </recommendedName>
</protein>
<evidence type="ECO:0000256" key="3">
    <source>
        <dbReference type="ARBA" id="ARBA00022618"/>
    </source>
</evidence>
<evidence type="ECO:0000259" key="12">
    <source>
        <dbReference type="PROSITE" id="PS50160"/>
    </source>
</evidence>
<keyword evidence="7" id="KW-0067">ATP-binding</keyword>
<dbReference type="GO" id="GO:0006281">
    <property type="term" value="P:DNA repair"/>
    <property type="evidence" value="ECO:0007669"/>
    <property type="project" value="UniProtKB-KW"/>
</dbReference>
<keyword evidence="4" id="KW-0235">DNA replication</keyword>
<reference evidence="13" key="1">
    <citation type="submission" date="2022-03" db="EMBL/GenBank/DDBJ databases">
        <title>A functionally conserved STORR gene fusion in Papaver species that diverged 16.8 million years ago.</title>
        <authorList>
            <person name="Catania T."/>
        </authorList>
    </citation>
    <scope>NUCLEOTIDE SEQUENCE</scope>
    <source>
        <strain evidence="13">S-191538</strain>
    </source>
</reference>
<dbReference type="GO" id="GO:0006273">
    <property type="term" value="P:lagging strand elongation"/>
    <property type="evidence" value="ECO:0007669"/>
    <property type="project" value="TreeGrafter"/>
</dbReference>
<dbReference type="InterPro" id="IPR012340">
    <property type="entry name" value="NA-bd_OB-fold"/>
</dbReference>
<evidence type="ECO:0000256" key="7">
    <source>
        <dbReference type="ARBA" id="ARBA00022840"/>
    </source>
</evidence>
<dbReference type="GO" id="GO:0003910">
    <property type="term" value="F:DNA ligase (ATP) activity"/>
    <property type="evidence" value="ECO:0007669"/>
    <property type="project" value="InterPro"/>
</dbReference>
<dbReference type="Pfam" id="PF04675">
    <property type="entry name" value="DNA_ligase_A_N"/>
    <property type="match status" value="1"/>
</dbReference>
<evidence type="ECO:0000256" key="8">
    <source>
        <dbReference type="ARBA" id="ARBA00023172"/>
    </source>
</evidence>
<dbReference type="InterPro" id="IPR036599">
    <property type="entry name" value="DNA_ligase_N_sf"/>
</dbReference>
<dbReference type="PANTHER" id="PTHR45674:SF4">
    <property type="entry name" value="DNA LIGASE 1"/>
    <property type="match status" value="1"/>
</dbReference>
<keyword evidence="5" id="KW-0547">Nucleotide-binding</keyword>
<keyword evidence="9" id="KW-0234">DNA repair</keyword>
<dbReference type="InterPro" id="IPR012309">
    <property type="entry name" value="DNA_ligase_ATP-dep_C"/>
</dbReference>
<dbReference type="SUPFAM" id="SSF117018">
    <property type="entry name" value="ATP-dependent DNA ligase DNA-binding domain"/>
    <property type="match status" value="1"/>
</dbReference>
<dbReference type="EMBL" id="JAJJMA010325955">
    <property type="protein sequence ID" value="MCL7050277.1"/>
    <property type="molecule type" value="Genomic_DNA"/>
</dbReference>
<comment type="caution">
    <text evidence="13">The sequence shown here is derived from an EMBL/GenBank/DDBJ whole genome shotgun (WGS) entry which is preliminary data.</text>
</comment>
<dbReference type="InterPro" id="IPR012310">
    <property type="entry name" value="DNA_ligase_ATP-dep_cent"/>
</dbReference>
<feature type="region of interest" description="Disordered" evidence="11">
    <location>
        <begin position="1"/>
        <end position="31"/>
    </location>
</feature>
<dbReference type="GO" id="GO:0005739">
    <property type="term" value="C:mitochondrion"/>
    <property type="evidence" value="ECO:0007669"/>
    <property type="project" value="TreeGrafter"/>
</dbReference>
<dbReference type="CDD" id="cd07969">
    <property type="entry name" value="OBF_DNA_ligase_I"/>
    <property type="match status" value="1"/>
</dbReference>
<dbReference type="Proteomes" id="UP001177140">
    <property type="component" value="Unassembled WGS sequence"/>
</dbReference>
<dbReference type="GO" id="GO:0005634">
    <property type="term" value="C:nucleus"/>
    <property type="evidence" value="ECO:0007669"/>
    <property type="project" value="TreeGrafter"/>
</dbReference>
<dbReference type="InterPro" id="IPR012308">
    <property type="entry name" value="DNA_ligase_ATP-dep_N"/>
</dbReference>
<keyword evidence="6" id="KW-0227">DNA damage</keyword>
<dbReference type="InterPro" id="IPR050191">
    <property type="entry name" value="ATP-dep_DNA_ligase"/>
</dbReference>
<dbReference type="Gene3D" id="2.40.50.140">
    <property type="entry name" value="Nucleic acid-binding proteins"/>
    <property type="match status" value="1"/>
</dbReference>
<accession>A0AA42B3Q5</accession>
<evidence type="ECO:0000313" key="14">
    <source>
        <dbReference type="Proteomes" id="UP001177140"/>
    </source>
</evidence>
<evidence type="ECO:0000256" key="1">
    <source>
        <dbReference type="ARBA" id="ARBA00007572"/>
    </source>
</evidence>
<dbReference type="PANTHER" id="PTHR45674">
    <property type="entry name" value="DNA LIGASE 1/3 FAMILY MEMBER"/>
    <property type="match status" value="1"/>
</dbReference>
<dbReference type="PROSITE" id="PS50160">
    <property type="entry name" value="DNA_LIGASE_A3"/>
    <property type="match status" value="1"/>
</dbReference>